<keyword evidence="1" id="KW-0472">Membrane</keyword>
<dbReference type="AlphaFoldDB" id="G3IMM4"/>
<organism evidence="3 4">
    <name type="scientific">Cricetulus griseus</name>
    <name type="common">Chinese hamster</name>
    <name type="synonym">Cricetulus barabensis griseus</name>
    <dbReference type="NCBI Taxonomy" id="10029"/>
    <lineage>
        <taxon>Eukaryota</taxon>
        <taxon>Metazoa</taxon>
        <taxon>Chordata</taxon>
        <taxon>Craniata</taxon>
        <taxon>Vertebrata</taxon>
        <taxon>Euteleostomi</taxon>
        <taxon>Mammalia</taxon>
        <taxon>Eutheria</taxon>
        <taxon>Euarchontoglires</taxon>
        <taxon>Glires</taxon>
        <taxon>Rodentia</taxon>
        <taxon>Myomorpha</taxon>
        <taxon>Muroidea</taxon>
        <taxon>Cricetidae</taxon>
        <taxon>Cricetinae</taxon>
        <taxon>Cricetulus</taxon>
    </lineage>
</organism>
<reference evidence="4" key="1">
    <citation type="journal article" date="2011" name="Nat. Biotechnol.">
        <title>The genomic sequence of the Chinese hamster ovary (CHO)-K1 cell line.</title>
        <authorList>
            <person name="Xu X."/>
            <person name="Nagarajan H."/>
            <person name="Lewis N.E."/>
            <person name="Pan S."/>
            <person name="Cai Z."/>
            <person name="Liu X."/>
            <person name="Chen W."/>
            <person name="Xie M."/>
            <person name="Wang W."/>
            <person name="Hammond S."/>
            <person name="Andersen M.R."/>
            <person name="Neff N."/>
            <person name="Passarelli B."/>
            <person name="Koh W."/>
            <person name="Fan H.C."/>
            <person name="Wang J."/>
            <person name="Gui Y."/>
            <person name="Lee K.H."/>
            <person name="Betenbaugh M.J."/>
            <person name="Quake S.R."/>
            <person name="Famili I."/>
            <person name="Palsson B.O."/>
            <person name="Wang J."/>
        </authorList>
    </citation>
    <scope>NUCLEOTIDE SEQUENCE [LARGE SCALE GENOMIC DNA]</scope>
    <source>
        <strain evidence="4">CHO K1 cell line</strain>
    </source>
</reference>
<reference evidence="3" key="2">
    <citation type="submission" date="2011-08" db="EMBL/GenBank/DDBJ databases">
        <title>The genomic sequence of the Chinese hamster ovary CHO-K1 cell line.</title>
        <authorList>
            <person name="Xu X."/>
            <person name="Nagarajan H."/>
            <person name="Lewis N.E."/>
            <person name="Pan S."/>
            <person name="Cai Z."/>
            <person name="Liu X."/>
            <person name="Chen W."/>
            <person name="Xie M."/>
            <person name="Wang W."/>
            <person name="Hammond S."/>
            <person name="Andersen M.R."/>
            <person name="Neff N."/>
            <person name="Passarelli B."/>
            <person name="Koh W."/>
            <person name="Fan C.H."/>
            <person name="Wang J."/>
            <person name="Gui Y."/>
            <person name="Lee K.H."/>
            <person name="Betenbaugh M.J."/>
            <person name="Quake S.R."/>
            <person name="Famili I."/>
            <person name="Palsson B.O."/>
            <person name="Wang J."/>
        </authorList>
    </citation>
    <scope>NUCLEOTIDE SEQUENCE</scope>
</reference>
<evidence type="ECO:0000313" key="2">
    <source>
        <dbReference type="EMBL" id="EGW02971.1"/>
    </source>
</evidence>
<keyword evidence="1" id="KW-1133">Transmembrane helix</keyword>
<feature type="transmembrane region" description="Helical" evidence="1">
    <location>
        <begin position="29"/>
        <end position="48"/>
    </location>
</feature>
<dbReference type="EMBL" id="JH004881">
    <property type="protein sequence ID" value="EGW09974.1"/>
    <property type="molecule type" value="Genomic_DNA"/>
</dbReference>
<proteinExistence type="predicted"/>
<evidence type="ECO:0000256" key="1">
    <source>
        <dbReference type="SAM" id="Phobius"/>
    </source>
</evidence>
<dbReference type="EMBL" id="JH002258">
    <property type="protein sequence ID" value="EGW02971.1"/>
    <property type="molecule type" value="Genomic_DNA"/>
</dbReference>
<name>G3IMM4_CRIGR</name>
<dbReference type="Proteomes" id="UP000001075">
    <property type="component" value="Unassembled WGS sequence"/>
</dbReference>
<evidence type="ECO:0000313" key="3">
    <source>
        <dbReference type="EMBL" id="EGW09974.1"/>
    </source>
</evidence>
<protein>
    <submittedName>
        <fullName evidence="3">Uncharacterized protein</fullName>
    </submittedName>
</protein>
<gene>
    <name evidence="2" type="ORF">I79_022228</name>
    <name evidence="3" type="ORF">I79_025164</name>
</gene>
<sequence length="52" mass="6055">MSQMTKNVLGKKCPACPSQPQVILLEPFVPMYLSLVINCLFMFISWTYKHFM</sequence>
<evidence type="ECO:0000313" key="4">
    <source>
        <dbReference type="Proteomes" id="UP000001075"/>
    </source>
</evidence>
<accession>G3IMM4</accession>
<keyword evidence="1" id="KW-0812">Transmembrane</keyword>